<evidence type="ECO:0000313" key="2">
    <source>
        <dbReference type="Proteomes" id="UP000546701"/>
    </source>
</evidence>
<dbReference type="RefSeq" id="WP_157177382.1">
    <property type="nucleotide sequence ID" value="NZ_BMJP01000001.1"/>
</dbReference>
<dbReference type="AlphaFoldDB" id="A0A7W9BQ94"/>
<evidence type="ECO:0008006" key="3">
    <source>
        <dbReference type="Google" id="ProtNLM"/>
    </source>
</evidence>
<organism evidence="1 2">
    <name type="scientific">Sphingomonas prati</name>
    <dbReference type="NCBI Taxonomy" id="1843237"/>
    <lineage>
        <taxon>Bacteria</taxon>
        <taxon>Pseudomonadati</taxon>
        <taxon>Pseudomonadota</taxon>
        <taxon>Alphaproteobacteria</taxon>
        <taxon>Sphingomonadales</taxon>
        <taxon>Sphingomonadaceae</taxon>
        <taxon>Sphingomonas</taxon>
    </lineage>
</organism>
<gene>
    <name evidence="1" type="ORF">FHS99_000651</name>
</gene>
<dbReference type="Proteomes" id="UP000546701">
    <property type="component" value="Unassembled WGS sequence"/>
</dbReference>
<protein>
    <recommendedName>
        <fullName evidence="3">Lipoprotein</fullName>
    </recommendedName>
</protein>
<keyword evidence="2" id="KW-1185">Reference proteome</keyword>
<sequence>MSLRISDAGLALLLLAAGCGQSSDDPRVAAGALPDDVAGRGRIACRVSGATAFGDVCTAERAAVADGQMLTLRGPDGGFHRVVLASDGKTMTAADGAEPVKVAVAADGATEVAIRGDTYRLPAARAAAAPVARK</sequence>
<dbReference type="OrthoDB" id="5402191at2"/>
<evidence type="ECO:0000313" key="1">
    <source>
        <dbReference type="EMBL" id="MBB5728181.1"/>
    </source>
</evidence>
<dbReference type="PROSITE" id="PS51257">
    <property type="entry name" value="PROKAR_LIPOPROTEIN"/>
    <property type="match status" value="1"/>
</dbReference>
<comment type="caution">
    <text evidence="1">The sequence shown here is derived from an EMBL/GenBank/DDBJ whole genome shotgun (WGS) entry which is preliminary data.</text>
</comment>
<reference evidence="1 2" key="1">
    <citation type="submission" date="2020-08" db="EMBL/GenBank/DDBJ databases">
        <title>Genomic Encyclopedia of Type Strains, Phase IV (KMG-IV): sequencing the most valuable type-strain genomes for metagenomic binning, comparative biology and taxonomic classification.</title>
        <authorList>
            <person name="Goeker M."/>
        </authorList>
    </citation>
    <scope>NUCLEOTIDE SEQUENCE [LARGE SCALE GENOMIC DNA]</scope>
    <source>
        <strain evidence="1 2">DSM 103336</strain>
    </source>
</reference>
<proteinExistence type="predicted"/>
<dbReference type="EMBL" id="JACIJR010000002">
    <property type="protein sequence ID" value="MBB5728181.1"/>
    <property type="molecule type" value="Genomic_DNA"/>
</dbReference>
<accession>A0A7W9BQ94</accession>
<name>A0A7W9BQ94_9SPHN</name>